<dbReference type="GO" id="GO:0032259">
    <property type="term" value="P:methylation"/>
    <property type="evidence" value="ECO:0007669"/>
    <property type="project" value="UniProtKB-KW"/>
</dbReference>
<dbReference type="RefSeq" id="WP_091525091.1">
    <property type="nucleotide sequence ID" value="NZ_FORF01000038.1"/>
</dbReference>
<dbReference type="GO" id="GO:0008168">
    <property type="term" value="F:methyltransferase activity"/>
    <property type="evidence" value="ECO:0007669"/>
    <property type="project" value="UniProtKB-KW"/>
</dbReference>
<reference evidence="3" key="1">
    <citation type="submission" date="2016-10" db="EMBL/GenBank/DDBJ databases">
        <authorList>
            <person name="Varghese N."/>
            <person name="Submissions S."/>
        </authorList>
    </citation>
    <scope>NUCLEOTIDE SEQUENCE [LARGE SCALE GENOMIC DNA]</scope>
    <source>
        <strain evidence="3">DSM 21857</strain>
    </source>
</reference>
<dbReference type="STRING" id="1121003.SAMN03080618_03517"/>
<evidence type="ECO:0000313" key="3">
    <source>
        <dbReference type="Proteomes" id="UP000242763"/>
    </source>
</evidence>
<accession>A0A1I3SY24</accession>
<dbReference type="Pfam" id="PF13489">
    <property type="entry name" value="Methyltransf_23"/>
    <property type="match status" value="1"/>
</dbReference>
<feature type="region of interest" description="Disordered" evidence="1">
    <location>
        <begin position="1"/>
        <end position="28"/>
    </location>
</feature>
<keyword evidence="2" id="KW-0489">Methyltransferase</keyword>
<gene>
    <name evidence="2" type="ORF">SAMN03080618_03517</name>
</gene>
<organism evidence="2 3">
    <name type="scientific">Aquamicrobium aerolatum DSM 21857</name>
    <dbReference type="NCBI Taxonomy" id="1121003"/>
    <lineage>
        <taxon>Bacteria</taxon>
        <taxon>Pseudomonadati</taxon>
        <taxon>Pseudomonadota</taxon>
        <taxon>Alphaproteobacteria</taxon>
        <taxon>Hyphomicrobiales</taxon>
        <taxon>Phyllobacteriaceae</taxon>
        <taxon>Aerobium</taxon>
    </lineage>
</organism>
<dbReference type="EMBL" id="FORF01000038">
    <property type="protein sequence ID" value="SFJ63764.1"/>
    <property type="molecule type" value="Genomic_DNA"/>
</dbReference>
<evidence type="ECO:0000313" key="2">
    <source>
        <dbReference type="EMBL" id="SFJ63764.1"/>
    </source>
</evidence>
<dbReference type="Gene3D" id="3.40.50.150">
    <property type="entry name" value="Vaccinia Virus protein VP39"/>
    <property type="match status" value="1"/>
</dbReference>
<name>A0A1I3SY24_9HYPH</name>
<keyword evidence="3" id="KW-1185">Reference proteome</keyword>
<proteinExistence type="predicted"/>
<dbReference type="SUPFAM" id="SSF53335">
    <property type="entry name" value="S-adenosyl-L-methionine-dependent methyltransferases"/>
    <property type="match status" value="1"/>
</dbReference>
<sequence>MCRRNLKKADLDPPDNIAAPSALSPTHGSRAGAVIARSYDRYFTSGLYSSRYPRPNTRTLRLLQHLLPLGGRLLDYGAGEGRYGLALARARQAQVVAVDISDMARTELARLSRAAGLEAQMKICGPDDALYRQEVAIRGEFDIVLFAFGVLAHIAGRERRIALLRSLRPALGAAGHLVLGLPNSRRRFRIEQAAMKGAVQPPDFEEGDLFYQRHSEDGSLDLFYHLFNRDEIFRDLAEAGYEIERLTCESILPETAVTRYAGLGLVDDLACNIVPVDWGYGYLVIARLAG</sequence>
<dbReference type="Proteomes" id="UP000242763">
    <property type="component" value="Unassembled WGS sequence"/>
</dbReference>
<protein>
    <submittedName>
        <fullName evidence="2">Methyltransferase domain-containing protein</fullName>
    </submittedName>
</protein>
<dbReference type="InterPro" id="IPR029063">
    <property type="entry name" value="SAM-dependent_MTases_sf"/>
</dbReference>
<dbReference type="CDD" id="cd02440">
    <property type="entry name" value="AdoMet_MTases"/>
    <property type="match status" value="1"/>
</dbReference>
<dbReference type="AlphaFoldDB" id="A0A1I3SY24"/>
<keyword evidence="2" id="KW-0808">Transferase</keyword>
<dbReference type="OrthoDB" id="8209071at2"/>
<evidence type="ECO:0000256" key="1">
    <source>
        <dbReference type="SAM" id="MobiDB-lite"/>
    </source>
</evidence>